<feature type="compositionally biased region" description="Low complexity" evidence="4">
    <location>
        <begin position="1282"/>
        <end position="1298"/>
    </location>
</feature>
<feature type="compositionally biased region" description="Polar residues" evidence="4">
    <location>
        <begin position="44"/>
        <end position="65"/>
    </location>
</feature>
<name>A0A9P4QI81_9PEZI</name>
<evidence type="ECO:0000313" key="6">
    <source>
        <dbReference type="EMBL" id="KAF2726235.1"/>
    </source>
</evidence>
<feature type="region of interest" description="Disordered" evidence="4">
    <location>
        <begin position="324"/>
        <end position="375"/>
    </location>
</feature>
<proteinExistence type="predicted"/>
<feature type="compositionally biased region" description="Gly residues" evidence="4">
    <location>
        <begin position="1412"/>
        <end position="1421"/>
    </location>
</feature>
<keyword evidence="3" id="KW-0539">Nucleus</keyword>
<feature type="region of interest" description="Disordered" evidence="4">
    <location>
        <begin position="1192"/>
        <end position="1228"/>
    </location>
</feature>
<comment type="caution">
    <text evidence="6">The sequence shown here is derived from an EMBL/GenBank/DDBJ whole genome shotgun (WGS) entry which is preliminary data.</text>
</comment>
<feature type="compositionally biased region" description="Basic and acidic residues" evidence="4">
    <location>
        <begin position="218"/>
        <end position="231"/>
    </location>
</feature>
<feature type="compositionally biased region" description="Polar residues" evidence="4">
    <location>
        <begin position="1320"/>
        <end position="1346"/>
    </location>
</feature>
<keyword evidence="2" id="KW-0597">Phosphoprotein</keyword>
<dbReference type="Proteomes" id="UP000799441">
    <property type="component" value="Unassembled WGS sequence"/>
</dbReference>
<evidence type="ECO:0000256" key="1">
    <source>
        <dbReference type="ARBA" id="ARBA00004123"/>
    </source>
</evidence>
<evidence type="ECO:0000313" key="7">
    <source>
        <dbReference type="Proteomes" id="UP000799441"/>
    </source>
</evidence>
<dbReference type="GO" id="GO:0007095">
    <property type="term" value="P:mitotic G2 DNA damage checkpoint signaling"/>
    <property type="evidence" value="ECO:0007669"/>
    <property type="project" value="TreeGrafter"/>
</dbReference>
<feature type="compositionally biased region" description="Acidic residues" evidence="4">
    <location>
        <begin position="1087"/>
        <end position="1097"/>
    </location>
</feature>
<reference evidence="6" key="1">
    <citation type="journal article" date="2020" name="Stud. Mycol.">
        <title>101 Dothideomycetes genomes: a test case for predicting lifestyles and emergence of pathogens.</title>
        <authorList>
            <person name="Haridas S."/>
            <person name="Albert R."/>
            <person name="Binder M."/>
            <person name="Bloem J."/>
            <person name="Labutti K."/>
            <person name="Salamov A."/>
            <person name="Andreopoulos B."/>
            <person name="Baker S."/>
            <person name="Barry K."/>
            <person name="Bills G."/>
            <person name="Bluhm B."/>
            <person name="Cannon C."/>
            <person name="Castanera R."/>
            <person name="Culley D."/>
            <person name="Daum C."/>
            <person name="Ezra D."/>
            <person name="Gonzalez J."/>
            <person name="Henrissat B."/>
            <person name="Kuo A."/>
            <person name="Liang C."/>
            <person name="Lipzen A."/>
            <person name="Lutzoni F."/>
            <person name="Magnuson J."/>
            <person name="Mondo S."/>
            <person name="Nolan M."/>
            <person name="Ohm R."/>
            <person name="Pangilinan J."/>
            <person name="Park H.-J."/>
            <person name="Ramirez L."/>
            <person name="Alfaro M."/>
            <person name="Sun H."/>
            <person name="Tritt A."/>
            <person name="Yoshinaga Y."/>
            <person name="Zwiers L.-H."/>
            <person name="Turgeon B."/>
            <person name="Goodwin S."/>
            <person name="Spatafora J."/>
            <person name="Crous P."/>
            <person name="Grigoriev I."/>
        </authorList>
    </citation>
    <scope>NUCLEOTIDE SEQUENCE</scope>
    <source>
        <strain evidence="6">CBS 116435</strain>
    </source>
</reference>
<feature type="compositionally biased region" description="Acidic residues" evidence="4">
    <location>
        <begin position="604"/>
        <end position="635"/>
    </location>
</feature>
<feature type="region of interest" description="Disordered" evidence="4">
    <location>
        <begin position="1398"/>
        <end position="1421"/>
    </location>
</feature>
<feature type="domain" description="DNA replication checkpoint mediator MRC1" evidence="5">
    <location>
        <begin position="945"/>
        <end position="1083"/>
    </location>
</feature>
<feature type="compositionally biased region" description="Polar residues" evidence="4">
    <location>
        <begin position="325"/>
        <end position="345"/>
    </location>
</feature>
<feature type="compositionally biased region" description="Basic and acidic residues" evidence="4">
    <location>
        <begin position="1138"/>
        <end position="1157"/>
    </location>
</feature>
<feature type="region of interest" description="Disordered" evidence="4">
    <location>
        <begin position="40"/>
        <end position="127"/>
    </location>
</feature>
<feature type="region of interest" description="Disordered" evidence="4">
    <location>
        <begin position="872"/>
        <end position="893"/>
    </location>
</feature>
<sequence>MSSPVQEGDVFLSPRSRVAKMLADIDNGIESGLIPLQDSPLAASKNQNMQSTSRQTLSPATQNPPLNLLVKDDSVPECTENGEDGDDIVRPVGRATKRMLKTPLSTMPTPSRKHPDALASSSKSYKLVHSNRSRLFDNEEDDLYSATPAASRHRSPIGSARSGNGLFVSPAKHNEEDLDSQESDHDLPLDSFRGTNRLVQLVAEKRAERLAREAELKKRRQLQREAHRHSTEPLSAPFHDIENTQHEPDRDIERIMSDASRPTRKASKKALLEMERETQRMARQQALAHRMEVKKKFTTHDLFAKFNYKQTNIDGLPTTAEVVASSAQNSDGTQLHSDGSISTSVRRSHIHSTPPSSPPSPLEREREKVEQGALSKLMPIREDTIGSLIEEQSDEELPHFQDALEARPVELKSDMTGSRIETDQIMPISGPQPEFSKITRWGKKLLAVLPQEDNSDDDLEVEKPLPRHLKAFQKARSAGTGKTADSNALHHLRYLSSIGADSHHTVRNKSKVQSTITATALEAKLRKRALLQARRAQEERLAELRAKGISIQTAEERDREAEDFENLLEKARQDAVELRKAEKVARQEANAQLDEPDSKIASSDESEDGDCGDSGSEEEGHDIIDEEAEETSDDEKEVREEDREEPEAGIEDMQMSPEFEYASDPPTHSSAHSPISRSKKRTTRRNLVITDDEEVSDTEQSNVTMPEVASVASQNEDPFAAFNFGSGNAGNLMSPTQAFNATMQTPTQLIQEDSMVIFGRYAPAPSISSLLPTFSAPLASHANSVPHEDVVPGSQLPQSQRVDLALAAPETPAPATVRRDVSTLSALDTPGWEPSQDRGLPSPWVGTRRQGDLDFTKDVDHETQSTVHLRISESPAPSISELQHAQPRRGRLTKRQRVISEAFESDDEVDGISAAALARKQDAFATMAMKRREALTAAERAEAATKMREMMDEQAEESEDEYAGLGGDDFIAPETAEDHEMIDSSQVDVDEHALAAHHADRERIRMEQETNKLFKDLTSGALRRRGVAGGDWELEEAEDEVASRRRQIRLREEARKRKLLLQDESLAGLAHGKPNKGKDAFLKAIADDDDGDSDSGELSDNGAKQDASEDDSQPSQHPTQQLHPLPLTETTGNAAKHSRADHEKDSVSYERPEDRLPARQRRTNPENIAGLSKRPTTILEVRESLSFLLDEPLGPTELAGPTALDLNDVSSDDEYDGPLSQQEMEEEATAEIALEEARVNDGGFAALNPPSSKLHMLPPPRPTAAERRTKPSPVIIDRLSLRRNASSSSNSIGSDGAARSAWATTSTNASRIPSLLRRATTSSAVTNDRGVTTSNSFSVRSGSANPAATAGGKVIKTTSGGGKSSFAAQARAEEKKAIVEASARRRVENTRRIAEMRRAATVGSDSSSGLARGLGGGGGFE</sequence>
<dbReference type="PANTHER" id="PTHR14396:SF10">
    <property type="entry name" value="CLASPIN"/>
    <property type="match status" value="1"/>
</dbReference>
<dbReference type="InterPro" id="IPR018564">
    <property type="entry name" value="Repl_chkpnt_MRC1_dom"/>
</dbReference>
<comment type="subcellular location">
    <subcellularLocation>
        <location evidence="1">Nucleus</location>
    </subcellularLocation>
</comment>
<feature type="region of interest" description="Disordered" evidence="4">
    <location>
        <begin position="1246"/>
        <end position="1304"/>
    </location>
</feature>
<feature type="region of interest" description="Disordered" evidence="4">
    <location>
        <begin position="1061"/>
        <end position="1175"/>
    </location>
</feature>
<feature type="region of interest" description="Disordered" evidence="4">
    <location>
        <begin position="218"/>
        <end position="242"/>
    </location>
</feature>
<keyword evidence="7" id="KW-1185">Reference proteome</keyword>
<protein>
    <recommendedName>
        <fullName evidence="5">DNA replication checkpoint mediator MRC1 domain-containing protein</fullName>
    </recommendedName>
</protein>
<feature type="region of interest" description="Disordered" evidence="4">
    <location>
        <begin position="145"/>
        <end position="191"/>
    </location>
</feature>
<evidence type="ECO:0000256" key="2">
    <source>
        <dbReference type="ARBA" id="ARBA00022553"/>
    </source>
</evidence>
<dbReference type="GO" id="GO:0005634">
    <property type="term" value="C:nucleus"/>
    <property type="evidence" value="ECO:0007669"/>
    <property type="project" value="UniProtKB-SubCell"/>
</dbReference>
<evidence type="ECO:0000256" key="4">
    <source>
        <dbReference type="SAM" id="MobiDB-lite"/>
    </source>
</evidence>
<dbReference type="Pfam" id="PF09444">
    <property type="entry name" value="MRC1"/>
    <property type="match status" value="1"/>
</dbReference>
<dbReference type="InterPro" id="IPR024146">
    <property type="entry name" value="Claspin"/>
</dbReference>
<dbReference type="EMBL" id="MU003765">
    <property type="protein sequence ID" value="KAF2726235.1"/>
    <property type="molecule type" value="Genomic_DNA"/>
</dbReference>
<dbReference type="OrthoDB" id="2130597at2759"/>
<gene>
    <name evidence="6" type="ORF">K431DRAFT_4621</name>
</gene>
<feature type="region of interest" description="Disordered" evidence="4">
    <location>
        <begin position="1320"/>
        <end position="1368"/>
    </location>
</feature>
<feature type="compositionally biased region" description="Polar residues" evidence="4">
    <location>
        <begin position="666"/>
        <end position="676"/>
    </location>
</feature>
<dbReference type="PANTHER" id="PTHR14396">
    <property type="entry name" value="CLASPIN"/>
    <property type="match status" value="1"/>
</dbReference>
<evidence type="ECO:0000256" key="3">
    <source>
        <dbReference type="ARBA" id="ARBA00023242"/>
    </source>
</evidence>
<dbReference type="GO" id="GO:0033314">
    <property type="term" value="P:mitotic DNA replication checkpoint signaling"/>
    <property type="evidence" value="ECO:0007669"/>
    <property type="project" value="TreeGrafter"/>
</dbReference>
<dbReference type="GO" id="GO:0010997">
    <property type="term" value="F:anaphase-promoting complex binding"/>
    <property type="evidence" value="ECO:0007669"/>
    <property type="project" value="TreeGrafter"/>
</dbReference>
<feature type="compositionally biased region" description="Polar residues" evidence="4">
    <location>
        <begin position="1113"/>
        <end position="1133"/>
    </location>
</feature>
<organism evidence="6 7">
    <name type="scientific">Polychaeton citri CBS 116435</name>
    <dbReference type="NCBI Taxonomy" id="1314669"/>
    <lineage>
        <taxon>Eukaryota</taxon>
        <taxon>Fungi</taxon>
        <taxon>Dikarya</taxon>
        <taxon>Ascomycota</taxon>
        <taxon>Pezizomycotina</taxon>
        <taxon>Dothideomycetes</taxon>
        <taxon>Dothideomycetidae</taxon>
        <taxon>Capnodiales</taxon>
        <taxon>Capnodiaceae</taxon>
        <taxon>Polychaeton</taxon>
    </lineage>
</organism>
<feature type="region of interest" description="Disordered" evidence="4">
    <location>
        <begin position="586"/>
        <end position="703"/>
    </location>
</feature>
<accession>A0A9P4QI81</accession>
<evidence type="ECO:0000259" key="5">
    <source>
        <dbReference type="Pfam" id="PF09444"/>
    </source>
</evidence>